<dbReference type="EnsemblPlants" id="TraesCS2A02G546100.1">
    <property type="protein sequence ID" value="TraesCS2A02G546100.1"/>
    <property type="gene ID" value="TraesCS2A02G546100"/>
</dbReference>
<sequence length="203" mass="22880">MMPGGASFAQRLEQLLENYASQHFWEPRYRVNFICGVEALGGGWTAYGKRYTVNFMAASESPLQINTLFFAEFGESEPGHWFGNRGPNAAEPKPDFCCPLPPPYIGRCYYGPHSARKLVYPNLADYLKGDMTAHGTENVDGMIETDLVYFSSHGDVEFAAKLNSYYESDSSTWSRPFILDDEENARRPLFSSILPFCKQPELA</sequence>
<reference evidence="2" key="1">
    <citation type="submission" date="2018-08" db="EMBL/GenBank/DDBJ databases">
        <authorList>
            <person name="Rossello M."/>
        </authorList>
    </citation>
    <scope>NUCLEOTIDE SEQUENCE [LARGE SCALE GENOMIC DNA]</scope>
    <source>
        <strain evidence="2">cv. Chinese Spring</strain>
    </source>
</reference>
<accession>A0A3B6B8F2</accession>
<proteinExistence type="predicted"/>
<dbReference type="PANTHER" id="PTHR33120">
    <property type="entry name" value="EXPRESSED PROTEIN-RELATED"/>
    <property type="match status" value="1"/>
</dbReference>
<keyword evidence="3" id="KW-1185">Reference proteome</keyword>
<organism evidence="2">
    <name type="scientific">Triticum aestivum</name>
    <name type="common">Wheat</name>
    <dbReference type="NCBI Taxonomy" id="4565"/>
    <lineage>
        <taxon>Eukaryota</taxon>
        <taxon>Viridiplantae</taxon>
        <taxon>Streptophyta</taxon>
        <taxon>Embryophyta</taxon>
        <taxon>Tracheophyta</taxon>
        <taxon>Spermatophyta</taxon>
        <taxon>Magnoliopsida</taxon>
        <taxon>Liliopsida</taxon>
        <taxon>Poales</taxon>
        <taxon>Poaceae</taxon>
        <taxon>BOP clade</taxon>
        <taxon>Pooideae</taxon>
        <taxon>Triticodae</taxon>
        <taxon>Triticeae</taxon>
        <taxon>Triticinae</taxon>
        <taxon>Triticum</taxon>
    </lineage>
</organism>
<dbReference type="AlphaFoldDB" id="A0A3B6B8F2"/>
<evidence type="ECO:0000313" key="2">
    <source>
        <dbReference type="EnsemblPlants" id="TraesCS2A02G546100.1"/>
    </source>
</evidence>
<evidence type="ECO:0000313" key="3">
    <source>
        <dbReference type="Proteomes" id="UP000019116"/>
    </source>
</evidence>
<dbReference type="Proteomes" id="UP000019116">
    <property type="component" value="Chromosome 2A"/>
</dbReference>
<dbReference type="InterPro" id="IPR022059">
    <property type="entry name" value="DUF3615"/>
</dbReference>
<reference evidence="2" key="2">
    <citation type="submission" date="2018-10" db="UniProtKB">
        <authorList>
            <consortium name="EnsemblPlants"/>
        </authorList>
    </citation>
    <scope>IDENTIFICATION</scope>
</reference>
<protein>
    <recommendedName>
        <fullName evidence="1">DUF3615 domain-containing protein</fullName>
    </recommendedName>
</protein>
<dbReference type="PANTHER" id="PTHR33120:SF39">
    <property type="entry name" value="OS01G0314000 PROTEIN"/>
    <property type="match status" value="1"/>
</dbReference>
<name>A0A3B6B8F2_WHEAT</name>
<feature type="domain" description="DUF3615" evidence="1">
    <location>
        <begin position="13"/>
        <end position="121"/>
    </location>
</feature>
<dbReference type="Gramene" id="TraesCS2A03G1258200.1">
    <property type="protein sequence ID" value="TraesCS2A03G1258200.1.CDS"/>
    <property type="gene ID" value="TraesCS2A03G1258200"/>
</dbReference>
<evidence type="ECO:0000259" key="1">
    <source>
        <dbReference type="Pfam" id="PF12274"/>
    </source>
</evidence>
<dbReference type="Gramene" id="TraesCS2A02G546100.1">
    <property type="protein sequence ID" value="TraesCS2A02G546100.1"/>
    <property type="gene ID" value="TraesCS2A02G546100"/>
</dbReference>
<dbReference type="Pfam" id="PF12274">
    <property type="entry name" value="DUF3615"/>
    <property type="match status" value="1"/>
</dbReference>